<reference evidence="1" key="3">
    <citation type="submission" date="2015-02" db="UniProtKB">
        <authorList>
            <consortium name="EnsemblProtists"/>
        </authorList>
    </citation>
    <scope>IDENTIFICATION</scope>
    <source>
        <strain evidence="1">DAOM BR144</strain>
    </source>
</reference>
<dbReference type="EMBL" id="GL376634">
    <property type="status" value="NOT_ANNOTATED_CDS"/>
    <property type="molecule type" value="Genomic_DNA"/>
</dbReference>
<dbReference type="VEuPathDB" id="FungiDB:PYU1_G001939"/>
<accession>K3WAF0</accession>
<reference evidence="2" key="1">
    <citation type="journal article" date="2010" name="Genome Biol.">
        <title>Genome sequence of the necrotrophic plant pathogen Pythium ultimum reveals original pathogenicity mechanisms and effector repertoire.</title>
        <authorList>
            <person name="Levesque C.A."/>
            <person name="Brouwer H."/>
            <person name="Cano L."/>
            <person name="Hamilton J.P."/>
            <person name="Holt C."/>
            <person name="Huitema E."/>
            <person name="Raffaele S."/>
            <person name="Robideau G.P."/>
            <person name="Thines M."/>
            <person name="Win J."/>
            <person name="Zerillo M.M."/>
            <person name="Beakes G.W."/>
            <person name="Boore J.L."/>
            <person name="Busam D."/>
            <person name="Dumas B."/>
            <person name="Ferriera S."/>
            <person name="Fuerstenberg S.I."/>
            <person name="Gachon C.M."/>
            <person name="Gaulin E."/>
            <person name="Govers F."/>
            <person name="Grenville-Briggs L."/>
            <person name="Horner N."/>
            <person name="Hostetler J."/>
            <person name="Jiang R.H."/>
            <person name="Johnson J."/>
            <person name="Krajaejun T."/>
            <person name="Lin H."/>
            <person name="Meijer H.J."/>
            <person name="Moore B."/>
            <person name="Morris P."/>
            <person name="Phuntmart V."/>
            <person name="Puiu D."/>
            <person name="Shetty J."/>
            <person name="Stajich J.E."/>
            <person name="Tripathy S."/>
            <person name="Wawra S."/>
            <person name="van West P."/>
            <person name="Whitty B.R."/>
            <person name="Coutinho P.M."/>
            <person name="Henrissat B."/>
            <person name="Martin F."/>
            <person name="Thomas P.D."/>
            <person name="Tyler B.M."/>
            <person name="De Vries R.P."/>
            <person name="Kamoun S."/>
            <person name="Yandell M."/>
            <person name="Tisserat N."/>
            <person name="Buell C.R."/>
        </authorList>
    </citation>
    <scope>NUCLEOTIDE SEQUENCE</scope>
    <source>
        <strain evidence="2">DAOM:BR144</strain>
    </source>
</reference>
<organism evidence="1 2">
    <name type="scientific">Globisporangium ultimum (strain ATCC 200006 / CBS 805.95 / DAOM BR144)</name>
    <name type="common">Pythium ultimum</name>
    <dbReference type="NCBI Taxonomy" id="431595"/>
    <lineage>
        <taxon>Eukaryota</taxon>
        <taxon>Sar</taxon>
        <taxon>Stramenopiles</taxon>
        <taxon>Oomycota</taxon>
        <taxon>Peronosporomycetes</taxon>
        <taxon>Pythiales</taxon>
        <taxon>Pythiaceae</taxon>
        <taxon>Globisporangium</taxon>
    </lineage>
</organism>
<dbReference type="EnsemblProtists" id="PYU1_T001941">
    <property type="protein sequence ID" value="PYU1_T001941"/>
    <property type="gene ID" value="PYU1_G001939"/>
</dbReference>
<dbReference type="InParanoid" id="K3WAF0"/>
<evidence type="ECO:0000313" key="2">
    <source>
        <dbReference type="Proteomes" id="UP000019132"/>
    </source>
</evidence>
<keyword evidence="2" id="KW-1185">Reference proteome</keyword>
<evidence type="ECO:0000313" key="1">
    <source>
        <dbReference type="EnsemblProtists" id="PYU1_T001941"/>
    </source>
</evidence>
<name>K3WAF0_GLOUD</name>
<dbReference type="OMA" id="IVAWCAW"/>
<sequence length="93" mass="9879">MVARTLQKLSSQAVYVAKEGIAYAPWAGPGAVLAGWMVWPGLTENFKQETLGLKPATPVAVAPAAKSGGNFRAGGKYKYVKSEIGERPTLEED</sequence>
<dbReference type="eggNOG" id="ENOG502S7G1">
    <property type="taxonomic scope" value="Eukaryota"/>
</dbReference>
<protein>
    <submittedName>
        <fullName evidence="1">Uncharacterized protein</fullName>
    </submittedName>
</protein>
<proteinExistence type="predicted"/>
<dbReference type="HOGENOM" id="CLU_2502828_0_0_1"/>
<dbReference type="Proteomes" id="UP000019132">
    <property type="component" value="Unassembled WGS sequence"/>
</dbReference>
<dbReference type="AlphaFoldDB" id="K3WAF0"/>
<reference evidence="2" key="2">
    <citation type="submission" date="2010-04" db="EMBL/GenBank/DDBJ databases">
        <authorList>
            <person name="Buell R."/>
            <person name="Hamilton J."/>
            <person name="Hostetler J."/>
        </authorList>
    </citation>
    <scope>NUCLEOTIDE SEQUENCE [LARGE SCALE GENOMIC DNA]</scope>
    <source>
        <strain evidence="2">DAOM:BR144</strain>
    </source>
</reference>